<evidence type="ECO:0000256" key="2">
    <source>
        <dbReference type="ARBA" id="ARBA00008910"/>
    </source>
</evidence>
<keyword evidence="10" id="KW-1185">Reference proteome</keyword>
<name>A0A8C6VQX8_NAJNA</name>
<evidence type="ECO:0000313" key="9">
    <source>
        <dbReference type="Ensembl" id="ENSNNAP00000007682.1"/>
    </source>
</evidence>
<dbReference type="GO" id="GO:0006617">
    <property type="term" value="P:SRP-dependent cotranslational protein targeting to membrane, signal sequence recognition"/>
    <property type="evidence" value="ECO:0007669"/>
    <property type="project" value="TreeGrafter"/>
</dbReference>
<proteinExistence type="inferred from homology"/>
<dbReference type="OrthoDB" id="2190947at2759"/>
<dbReference type="SUPFAM" id="SSF69695">
    <property type="entry name" value="SRP19"/>
    <property type="match status" value="1"/>
</dbReference>
<comment type="similarity">
    <text evidence="2">Belongs to the SRP19 family.</text>
</comment>
<reference evidence="9" key="2">
    <citation type="submission" date="2025-09" db="UniProtKB">
        <authorList>
            <consortium name="Ensembl"/>
        </authorList>
    </citation>
    <scope>IDENTIFICATION</scope>
</reference>
<comment type="subcellular location">
    <subcellularLocation>
        <location evidence="1">Cytoplasm</location>
    </subcellularLocation>
</comment>
<dbReference type="GO" id="GO:0005786">
    <property type="term" value="C:signal recognition particle, endoplasmic reticulum targeting"/>
    <property type="evidence" value="ECO:0007669"/>
    <property type="project" value="UniProtKB-KW"/>
</dbReference>
<dbReference type="InterPro" id="IPR002778">
    <property type="entry name" value="Signal_recog_particle_SRP19"/>
</dbReference>
<dbReference type="Pfam" id="PF01922">
    <property type="entry name" value="SRP19"/>
    <property type="match status" value="1"/>
</dbReference>
<dbReference type="Proteomes" id="UP000694559">
    <property type="component" value="Unplaced"/>
</dbReference>
<reference evidence="9" key="1">
    <citation type="submission" date="2025-08" db="UniProtKB">
        <authorList>
            <consortium name="Ensembl"/>
        </authorList>
    </citation>
    <scope>IDENTIFICATION</scope>
</reference>
<sequence length="104" mass="11940">MSIFYITIVLSRNNRTVFLFTIENPTSAEIQDVSAAVGLIVLLKKNKMYSRKWNHDAQYRGRVRIQLKQEDGNLCRPQFPTCKGSIDPNLQQEGGKKNKGKKKK</sequence>
<dbReference type="PANTHER" id="PTHR17453">
    <property type="entry name" value="SIGNAL RECOGNITION PARTICLE 19 KD PROTEIN"/>
    <property type="match status" value="1"/>
</dbReference>
<dbReference type="GO" id="GO:0008312">
    <property type="term" value="F:7S RNA binding"/>
    <property type="evidence" value="ECO:0007669"/>
    <property type="project" value="InterPro"/>
</dbReference>
<dbReference type="PANTHER" id="PTHR17453:SF0">
    <property type="entry name" value="SIGNAL RECOGNITION PARTICLE 19 KDA PROTEIN"/>
    <property type="match status" value="1"/>
</dbReference>
<evidence type="ECO:0000256" key="6">
    <source>
        <dbReference type="ARBA" id="ARBA00033772"/>
    </source>
</evidence>
<evidence type="ECO:0000256" key="7">
    <source>
        <dbReference type="ARBA" id="ARBA00045518"/>
    </source>
</evidence>
<dbReference type="Ensembl" id="ENSNNAT00000008057.1">
    <property type="protein sequence ID" value="ENSNNAP00000007682.1"/>
    <property type="gene ID" value="ENSNNAG00000005177.1"/>
</dbReference>
<evidence type="ECO:0000313" key="10">
    <source>
        <dbReference type="Proteomes" id="UP000694559"/>
    </source>
</evidence>
<feature type="region of interest" description="Disordered" evidence="8">
    <location>
        <begin position="79"/>
        <end position="104"/>
    </location>
</feature>
<evidence type="ECO:0000256" key="4">
    <source>
        <dbReference type="ARBA" id="ARBA00023135"/>
    </source>
</evidence>
<comment type="function">
    <text evidence="7">Component of the signal recognition particle (SRP) complex, a ribonucleoprotein complex that mediates the cotranslational targeting of secretory and membrane proteins to the endoplasmic reticulum (ER). Binds directly to 7SL RNA. Mediates binding of SRP54 to the SRP complex.</text>
</comment>
<organism evidence="9 10">
    <name type="scientific">Naja naja</name>
    <name type="common">Indian cobra</name>
    <dbReference type="NCBI Taxonomy" id="35670"/>
    <lineage>
        <taxon>Eukaryota</taxon>
        <taxon>Metazoa</taxon>
        <taxon>Chordata</taxon>
        <taxon>Craniata</taxon>
        <taxon>Vertebrata</taxon>
        <taxon>Euteleostomi</taxon>
        <taxon>Lepidosauria</taxon>
        <taxon>Squamata</taxon>
        <taxon>Bifurcata</taxon>
        <taxon>Unidentata</taxon>
        <taxon>Episquamata</taxon>
        <taxon>Toxicofera</taxon>
        <taxon>Serpentes</taxon>
        <taxon>Colubroidea</taxon>
        <taxon>Elapidae</taxon>
        <taxon>Elapinae</taxon>
        <taxon>Naja</taxon>
    </lineage>
</organism>
<keyword evidence="5" id="KW-0687">Ribonucleoprotein</keyword>
<dbReference type="InterPro" id="IPR036521">
    <property type="entry name" value="SRP19-like_sf"/>
</dbReference>
<keyword evidence="3" id="KW-0963">Cytoplasm</keyword>
<evidence type="ECO:0000256" key="1">
    <source>
        <dbReference type="ARBA" id="ARBA00004496"/>
    </source>
</evidence>
<evidence type="ECO:0000256" key="8">
    <source>
        <dbReference type="SAM" id="MobiDB-lite"/>
    </source>
</evidence>
<dbReference type="Gene3D" id="3.30.56.30">
    <property type="entry name" value="Signal recognition particle, SRP19-like subunit"/>
    <property type="match status" value="1"/>
</dbReference>
<dbReference type="AlphaFoldDB" id="A0A8C6VQX8"/>
<protein>
    <recommendedName>
        <fullName evidence="6">Signal recognition particle 19 kDa protein</fullName>
    </recommendedName>
</protein>
<evidence type="ECO:0000256" key="5">
    <source>
        <dbReference type="ARBA" id="ARBA00023274"/>
    </source>
</evidence>
<keyword evidence="4" id="KW-0733">Signal recognition particle</keyword>
<dbReference type="GeneTree" id="ENSGT00980000199516"/>
<accession>A0A8C6VQX8</accession>
<evidence type="ECO:0000256" key="3">
    <source>
        <dbReference type="ARBA" id="ARBA00022490"/>
    </source>
</evidence>